<dbReference type="InterPro" id="IPR045851">
    <property type="entry name" value="AMP-bd_C_sf"/>
</dbReference>
<evidence type="ECO:0000256" key="14">
    <source>
        <dbReference type="SAM" id="Phobius"/>
    </source>
</evidence>
<evidence type="ECO:0000256" key="10">
    <source>
        <dbReference type="ARBA" id="ARBA00023143"/>
    </source>
</evidence>
<keyword evidence="8 14" id="KW-1133">Transmembrane helix</keyword>
<keyword evidence="17" id="KW-0969">Cilium</keyword>
<organism evidence="17 18">
    <name type="scientific">Granulosicoccus antarcticus IMCC3135</name>
    <dbReference type="NCBI Taxonomy" id="1192854"/>
    <lineage>
        <taxon>Bacteria</taxon>
        <taxon>Pseudomonadati</taxon>
        <taxon>Pseudomonadota</taxon>
        <taxon>Gammaproteobacteria</taxon>
        <taxon>Chromatiales</taxon>
        <taxon>Granulosicoccaceae</taxon>
        <taxon>Granulosicoccus</taxon>
    </lineage>
</organism>
<feature type="region of interest" description="Disordered" evidence="13">
    <location>
        <begin position="303"/>
        <end position="331"/>
    </location>
</feature>
<dbReference type="PRINTS" id="PR01009">
    <property type="entry name" value="FLGMRINGFLIF"/>
</dbReference>
<keyword evidence="9 14" id="KW-0472">Membrane</keyword>
<keyword evidence="18" id="KW-1185">Reference proteome</keyword>
<comment type="similarity">
    <text evidence="4 12">Belongs to the FliF family.</text>
</comment>
<gene>
    <name evidence="17" type="primary">fliF</name>
    <name evidence="17" type="ORF">IMCC3135_08370</name>
</gene>
<evidence type="ECO:0000256" key="12">
    <source>
        <dbReference type="PIRNR" id="PIRNR004862"/>
    </source>
</evidence>
<evidence type="ECO:0000256" key="5">
    <source>
        <dbReference type="ARBA" id="ARBA00017949"/>
    </source>
</evidence>
<evidence type="ECO:0000256" key="4">
    <source>
        <dbReference type="ARBA" id="ARBA00007971"/>
    </source>
</evidence>
<feature type="region of interest" description="Disordered" evidence="13">
    <location>
        <begin position="497"/>
        <end position="519"/>
    </location>
</feature>
<dbReference type="Proteomes" id="UP000250079">
    <property type="component" value="Chromosome"/>
</dbReference>
<proteinExistence type="inferred from homology"/>
<feature type="domain" description="Flagellar M-ring N-terminal" evidence="15">
    <location>
        <begin position="62"/>
        <end position="226"/>
    </location>
</feature>
<dbReference type="GO" id="GO:0003774">
    <property type="term" value="F:cytoskeletal motor activity"/>
    <property type="evidence" value="ECO:0007669"/>
    <property type="project" value="InterPro"/>
</dbReference>
<evidence type="ECO:0000256" key="11">
    <source>
        <dbReference type="ARBA" id="ARBA00025936"/>
    </source>
</evidence>
<dbReference type="InterPro" id="IPR043427">
    <property type="entry name" value="YscJ/FliF"/>
</dbReference>
<evidence type="ECO:0000256" key="3">
    <source>
        <dbReference type="ARBA" id="ARBA00004651"/>
    </source>
</evidence>
<evidence type="ECO:0000259" key="16">
    <source>
        <dbReference type="Pfam" id="PF08345"/>
    </source>
</evidence>
<dbReference type="GO" id="GO:0009431">
    <property type="term" value="C:bacterial-type flagellum basal body, MS ring"/>
    <property type="evidence" value="ECO:0007669"/>
    <property type="project" value="InterPro"/>
</dbReference>
<comment type="subunit">
    <text evidence="11">The basal body constitutes a major portion of the flagellar organelle and consists of four rings (L,P,S, and M) mounted on a central rod. The M ring is integral to the inner membrane of the cell and may be connected to the flagellar rod via the S ring. The S (supramembrane ring) lies just distal to the M ring. The L and P rings lie in the outer membrane and the periplasmic space, respectively.</text>
</comment>
<dbReference type="InterPro" id="IPR013556">
    <property type="entry name" value="Flag_M-ring_C"/>
</dbReference>
<dbReference type="KEGG" id="gai:IMCC3135_08370"/>
<evidence type="ECO:0000259" key="15">
    <source>
        <dbReference type="Pfam" id="PF01514"/>
    </source>
</evidence>
<feature type="transmembrane region" description="Helical" evidence="14">
    <location>
        <begin position="29"/>
        <end position="50"/>
    </location>
</feature>
<dbReference type="Pfam" id="PF01514">
    <property type="entry name" value="YscJ_FliF"/>
    <property type="match status" value="1"/>
</dbReference>
<dbReference type="OrthoDB" id="8554211at2"/>
<evidence type="ECO:0000256" key="7">
    <source>
        <dbReference type="ARBA" id="ARBA00022692"/>
    </source>
</evidence>
<evidence type="ECO:0000256" key="8">
    <source>
        <dbReference type="ARBA" id="ARBA00022989"/>
    </source>
</evidence>
<accession>A0A2Z2NKV5</accession>
<keyword evidence="17" id="KW-0282">Flagellum</keyword>
<dbReference type="PANTHER" id="PTHR30046">
    <property type="entry name" value="FLAGELLAR M-RING PROTEIN"/>
    <property type="match status" value="1"/>
</dbReference>
<keyword evidence="10 12" id="KW-0975">Bacterial flagellum</keyword>
<protein>
    <recommendedName>
        <fullName evidence="5 12">Flagellar M-ring protein</fullName>
    </recommendedName>
</protein>
<reference evidence="17 18" key="1">
    <citation type="submission" date="2016-12" db="EMBL/GenBank/DDBJ databases">
        <authorList>
            <person name="Song W.-J."/>
            <person name="Kurnit D.M."/>
        </authorList>
    </citation>
    <scope>NUCLEOTIDE SEQUENCE [LARGE SCALE GENOMIC DNA]</scope>
    <source>
        <strain evidence="17 18">IMCC3135</strain>
    </source>
</reference>
<dbReference type="GO" id="GO:0005886">
    <property type="term" value="C:plasma membrane"/>
    <property type="evidence" value="ECO:0007669"/>
    <property type="project" value="UniProtKB-SubCell"/>
</dbReference>
<evidence type="ECO:0000256" key="2">
    <source>
        <dbReference type="ARBA" id="ARBA00004117"/>
    </source>
</evidence>
<dbReference type="PANTHER" id="PTHR30046:SF0">
    <property type="entry name" value="FLAGELLAR M-RING PROTEIN"/>
    <property type="match status" value="1"/>
</dbReference>
<dbReference type="InterPro" id="IPR006182">
    <property type="entry name" value="FliF_N_dom"/>
</dbReference>
<dbReference type="AlphaFoldDB" id="A0A2Z2NKV5"/>
<evidence type="ECO:0000256" key="13">
    <source>
        <dbReference type="SAM" id="MobiDB-lite"/>
    </source>
</evidence>
<dbReference type="Pfam" id="PF08345">
    <property type="entry name" value="YscJ_FliF_C"/>
    <property type="match status" value="1"/>
</dbReference>
<evidence type="ECO:0000256" key="9">
    <source>
        <dbReference type="ARBA" id="ARBA00023136"/>
    </source>
</evidence>
<evidence type="ECO:0000313" key="17">
    <source>
        <dbReference type="EMBL" id="ASJ71773.1"/>
    </source>
</evidence>
<evidence type="ECO:0000256" key="6">
    <source>
        <dbReference type="ARBA" id="ARBA00022475"/>
    </source>
</evidence>
<dbReference type="GO" id="GO:0071973">
    <property type="term" value="P:bacterial-type flagellum-dependent cell motility"/>
    <property type="evidence" value="ECO:0007669"/>
    <property type="project" value="InterPro"/>
</dbReference>
<dbReference type="EMBL" id="CP018632">
    <property type="protein sequence ID" value="ASJ71773.1"/>
    <property type="molecule type" value="Genomic_DNA"/>
</dbReference>
<dbReference type="RefSeq" id="WP_088917164.1">
    <property type="nucleotide sequence ID" value="NZ_CP018632.1"/>
</dbReference>
<name>A0A2Z2NKV5_9GAMM</name>
<sequence length="555" mass="59683">MSDANIINAQAQGTPLAANLMRSLAAPQLGALLVVATALTLGIGLIIWTMKPVFVPVGGQGGREDALQIIEHLTASQVEYKLDASTGLVLVPQDQAAQVQMSLAASGLNSGDRSQGLELLQEEPSLGTSHFTESARYQHALETELSRTISSMRNVDSARVHLAIPKQSVFIRDRADASASIMIKAKPGRSIEDEQVHAVINLVASSIPYLESGQVTVVDQWGRLLSTGDDSTDGATRDQYQYARKLEKLYSERIESLLTPIVGAGRIRAIVTADVDFTTNEQTQESYEPDAQQLRSEQVDTQVNRDGAGGAGGIPGALTNQPPGNGTVDPGLAEAGEAGANGIQNETSSAVRNYELDRTITHVRQAPGSIQRISAAVIIDDRLDLNEAGEPVRTPLTEDELAEYTRLAQEAVGFSEERGDSVVVFNRAFKPVEEILPIEPLPIWQQSWLWTMVRQVLIGLSVLLLVLLVLRPAVKRLVPVVDKQALAALQANQDNGALALHDPDNATETASKSGSKEALEPPSVIYGDILNMARAMAAEDPKRVAKVVKDWVAEQ</sequence>
<evidence type="ECO:0000256" key="1">
    <source>
        <dbReference type="ARBA" id="ARBA00003820"/>
    </source>
</evidence>
<dbReference type="PIRSF" id="PIRSF004862">
    <property type="entry name" value="FliF"/>
    <property type="match status" value="1"/>
</dbReference>
<keyword evidence="7 14" id="KW-0812">Transmembrane</keyword>
<feature type="transmembrane region" description="Helical" evidence="14">
    <location>
        <begin position="448"/>
        <end position="470"/>
    </location>
</feature>
<dbReference type="InterPro" id="IPR000067">
    <property type="entry name" value="FlgMring_FliF"/>
</dbReference>
<dbReference type="NCBIfam" id="TIGR00206">
    <property type="entry name" value="fliF"/>
    <property type="match status" value="1"/>
</dbReference>
<keyword evidence="17" id="KW-0966">Cell projection</keyword>
<keyword evidence="6" id="KW-1003">Cell membrane</keyword>
<evidence type="ECO:0000313" key="18">
    <source>
        <dbReference type="Proteomes" id="UP000250079"/>
    </source>
</evidence>
<feature type="domain" description="Flagellar M-ring C-terminal" evidence="16">
    <location>
        <begin position="258"/>
        <end position="429"/>
    </location>
</feature>
<comment type="subcellular location">
    <subcellularLocation>
        <location evidence="2 12">Bacterial flagellum basal body</location>
    </subcellularLocation>
    <subcellularLocation>
        <location evidence="3">Cell membrane</location>
        <topology evidence="3">Multi-pass membrane protein</topology>
    </subcellularLocation>
</comment>
<comment type="function">
    <text evidence="1 12">The M ring may be actively involved in energy transduction.</text>
</comment>
<dbReference type="Gene3D" id="3.30.300.30">
    <property type="match status" value="1"/>
</dbReference>